<dbReference type="AlphaFoldDB" id="A0AAV9NUP4"/>
<dbReference type="GeneID" id="89932147"/>
<gene>
    <name evidence="2" type="ORF">LTR77_010822</name>
</gene>
<sequence>MAPPESGSCFEGLQRFMQHCEQLQKDLTDRHQREEADDDAQHKQTIDDVVAYHNALYEKKVADRTKRHQQESADLLVQLQQAEHDRQNASVRGAATSAVLPRLPPQPRTLPTEMGARPNGLEGRPHSGAPSRNAQESEPRPGGQTLLDSNIVPDITCDTSDLPRLKRKLKARYRNLHEDDDEGQLFALCCHICGANTNQEAVKYQMAEYANMDKYKLRSHIAGAHKICGKGVEWVIEKCKGDPISNHDLVRIWRGEPTSIDHRVAVSIGNANVRPVGGAGAGQQGSSNTSFSTFSLAPQQNTCRPPVRTAAADAFSRTRSAHDISSERLPFRKEADLDFANRISDVLQAPGFATTSSSNSAASDANLQYPNKHSQAPTSTSIQAIFERLENDYGNLWQDSDGKMYAICCILCGCNASAKKDVVAPSFNYQNFWNHFTKAHFAESRFLNADSAVQQCKGPPISDEDIMRIYRKEPSGVDDRIALEKTTKKRGAHRDSGEGLGNPNSYAPWNFGTVQSGSRQATPRGLGGMAGLSARHASPEDDDVFDRPSKRLRTSLRAPGITNQEAADSATDDSINGIHEGVTVKLRETTVEDGDDEEWKPGQ</sequence>
<feature type="region of interest" description="Disordered" evidence="1">
    <location>
        <begin position="354"/>
        <end position="376"/>
    </location>
</feature>
<feature type="region of interest" description="Disordered" evidence="1">
    <location>
        <begin position="84"/>
        <end position="150"/>
    </location>
</feature>
<feature type="compositionally biased region" description="Polar residues" evidence="1">
    <location>
        <begin position="502"/>
        <end position="521"/>
    </location>
</feature>
<proteinExistence type="predicted"/>
<comment type="caution">
    <text evidence="2">The sequence shown here is derived from an EMBL/GenBank/DDBJ whole genome shotgun (WGS) entry which is preliminary data.</text>
</comment>
<feature type="region of interest" description="Disordered" evidence="1">
    <location>
        <begin position="277"/>
        <end position="303"/>
    </location>
</feature>
<protein>
    <submittedName>
        <fullName evidence="2">Uncharacterized protein</fullName>
    </submittedName>
</protein>
<keyword evidence="3" id="KW-1185">Reference proteome</keyword>
<dbReference type="Proteomes" id="UP001337655">
    <property type="component" value="Unassembled WGS sequence"/>
</dbReference>
<evidence type="ECO:0000256" key="1">
    <source>
        <dbReference type="SAM" id="MobiDB-lite"/>
    </source>
</evidence>
<evidence type="ECO:0000313" key="2">
    <source>
        <dbReference type="EMBL" id="KAK5163236.1"/>
    </source>
</evidence>
<feature type="region of interest" description="Disordered" evidence="1">
    <location>
        <begin position="485"/>
        <end position="581"/>
    </location>
</feature>
<organism evidence="2 3">
    <name type="scientific">Saxophila tyrrhenica</name>
    <dbReference type="NCBI Taxonomy" id="1690608"/>
    <lineage>
        <taxon>Eukaryota</taxon>
        <taxon>Fungi</taxon>
        <taxon>Dikarya</taxon>
        <taxon>Ascomycota</taxon>
        <taxon>Pezizomycotina</taxon>
        <taxon>Dothideomycetes</taxon>
        <taxon>Dothideomycetidae</taxon>
        <taxon>Mycosphaerellales</taxon>
        <taxon>Extremaceae</taxon>
        <taxon>Saxophila</taxon>
    </lineage>
</organism>
<accession>A0AAV9NUP4</accession>
<dbReference type="EMBL" id="JAVRRT010000027">
    <property type="protein sequence ID" value="KAK5163236.1"/>
    <property type="molecule type" value="Genomic_DNA"/>
</dbReference>
<name>A0AAV9NUP4_9PEZI</name>
<evidence type="ECO:0000313" key="3">
    <source>
        <dbReference type="Proteomes" id="UP001337655"/>
    </source>
</evidence>
<reference evidence="2 3" key="1">
    <citation type="submission" date="2023-08" db="EMBL/GenBank/DDBJ databases">
        <title>Black Yeasts Isolated from many extreme environments.</title>
        <authorList>
            <person name="Coleine C."/>
            <person name="Stajich J.E."/>
            <person name="Selbmann L."/>
        </authorList>
    </citation>
    <scope>NUCLEOTIDE SEQUENCE [LARGE SCALE GENOMIC DNA]</scope>
    <source>
        <strain evidence="2 3">CCFEE 5935</strain>
    </source>
</reference>
<feature type="compositionally biased region" description="Low complexity" evidence="1">
    <location>
        <begin position="354"/>
        <end position="366"/>
    </location>
</feature>
<dbReference type="RefSeq" id="XP_064653761.1">
    <property type="nucleotide sequence ID" value="XM_064808039.1"/>
</dbReference>
<feature type="compositionally biased region" description="Polar residues" evidence="1">
    <location>
        <begin position="288"/>
        <end position="303"/>
    </location>
</feature>